<dbReference type="AlphaFoldDB" id="A0A5B8IPM1"/>
<dbReference type="OrthoDB" id="7629596at2"/>
<dbReference type="GO" id="GO:0019867">
    <property type="term" value="C:outer membrane"/>
    <property type="evidence" value="ECO:0007669"/>
    <property type="project" value="InterPro"/>
</dbReference>
<accession>A0A5B8IPM1</accession>
<dbReference type="Gene3D" id="3.30.160.150">
    <property type="entry name" value="Lipoprotein like domain"/>
    <property type="match status" value="1"/>
</dbReference>
<organism evidence="1 2">
    <name type="scientific">Qingshengfaniella alkalisoli</name>
    <dbReference type="NCBI Taxonomy" id="2599296"/>
    <lineage>
        <taxon>Bacteria</taxon>
        <taxon>Pseudomonadati</taxon>
        <taxon>Pseudomonadota</taxon>
        <taxon>Alphaproteobacteria</taxon>
        <taxon>Rhodobacterales</taxon>
        <taxon>Paracoccaceae</taxon>
        <taxon>Qingshengfaniella</taxon>
    </lineage>
</organism>
<dbReference type="Proteomes" id="UP000318483">
    <property type="component" value="Chromosome"/>
</dbReference>
<name>A0A5B8IPM1_9RHOB</name>
<protein>
    <recommendedName>
        <fullName evidence="3">LPS-assembly lipoprotein</fullName>
    </recommendedName>
</protein>
<dbReference type="GO" id="GO:0043165">
    <property type="term" value="P:Gram-negative-bacterium-type cell outer membrane assembly"/>
    <property type="evidence" value="ECO:0007669"/>
    <property type="project" value="InterPro"/>
</dbReference>
<keyword evidence="2" id="KW-1185">Reference proteome</keyword>
<dbReference type="EMBL" id="CP042261">
    <property type="protein sequence ID" value="QDY68262.1"/>
    <property type="molecule type" value="Genomic_DNA"/>
</dbReference>
<dbReference type="RefSeq" id="WP_146362718.1">
    <property type="nucleotide sequence ID" value="NZ_CP042261.1"/>
</dbReference>
<dbReference type="InterPro" id="IPR007485">
    <property type="entry name" value="LPS_assembly_LptE"/>
</dbReference>
<sequence length="163" mass="17640">MSWSDRRHFLIAAVVLAGCGFTPVYGPGGAGSALNGRVVVTAPQNDRYAFLLGQELETRLGPPKVAQYNLAFSLSTDTERVAITQEQETNRYLLHGSATYRLVEQSAADQIITGQVSSFTTYSATGTTVATLTAERDANRRLTVILADKIMSDLISKAPELTR</sequence>
<dbReference type="PROSITE" id="PS51257">
    <property type="entry name" value="PROKAR_LIPOPROTEIN"/>
    <property type="match status" value="1"/>
</dbReference>
<reference evidence="1 2" key="1">
    <citation type="submission" date="2019-07" db="EMBL/GenBank/DDBJ databases">
        <title>Litoreibacter alkalisoli sp. nov., isolated from saline-alkaline soil.</title>
        <authorList>
            <person name="Wang S."/>
            <person name="Xu L."/>
            <person name="Xing Y.-T."/>
            <person name="Sun J.-Q."/>
        </authorList>
    </citation>
    <scope>NUCLEOTIDE SEQUENCE [LARGE SCALE GENOMIC DNA]</scope>
    <source>
        <strain evidence="1 2">LN3S51</strain>
    </source>
</reference>
<evidence type="ECO:0008006" key="3">
    <source>
        <dbReference type="Google" id="ProtNLM"/>
    </source>
</evidence>
<evidence type="ECO:0000313" key="1">
    <source>
        <dbReference type="EMBL" id="QDY68262.1"/>
    </source>
</evidence>
<dbReference type="Pfam" id="PF04390">
    <property type="entry name" value="LptE"/>
    <property type="match status" value="1"/>
</dbReference>
<dbReference type="KEGG" id="lit:FPZ52_00595"/>
<proteinExistence type="predicted"/>
<evidence type="ECO:0000313" key="2">
    <source>
        <dbReference type="Proteomes" id="UP000318483"/>
    </source>
</evidence>
<gene>
    <name evidence="1" type="ORF">FPZ52_00595</name>
</gene>